<dbReference type="EMBL" id="JACHGT010000006">
    <property type="protein sequence ID" value="MBB6035079.1"/>
    <property type="molecule type" value="Genomic_DNA"/>
</dbReference>
<evidence type="ECO:0000313" key="4">
    <source>
        <dbReference type="EMBL" id="MBB6035079.1"/>
    </source>
</evidence>
<dbReference type="RefSeq" id="WP_184787956.1">
    <property type="nucleotide sequence ID" value="NZ_BONT01000007.1"/>
</dbReference>
<dbReference type="Gene3D" id="1.50.10.140">
    <property type="match status" value="1"/>
</dbReference>
<evidence type="ECO:0000259" key="3">
    <source>
        <dbReference type="Pfam" id="PF11329"/>
    </source>
</evidence>
<dbReference type="AlphaFoldDB" id="A0A841FR99"/>
<dbReference type="Pfam" id="PF10091">
    <property type="entry name" value="Glycoamylase"/>
    <property type="match status" value="1"/>
</dbReference>
<dbReference type="PROSITE" id="PS51318">
    <property type="entry name" value="TAT"/>
    <property type="match status" value="1"/>
</dbReference>
<dbReference type="InterPro" id="IPR019282">
    <property type="entry name" value="Glycoamylase-like_cons_dom"/>
</dbReference>
<comment type="caution">
    <text evidence="4">The sequence shown here is derived from an EMBL/GenBank/DDBJ whole genome shotgun (WGS) entry which is preliminary data.</text>
</comment>
<dbReference type="InterPro" id="IPR006311">
    <property type="entry name" value="TAT_signal"/>
</dbReference>
<proteinExistence type="predicted"/>
<dbReference type="InterPro" id="IPR021478">
    <property type="entry name" value="DUF3131"/>
</dbReference>
<keyword evidence="1" id="KW-0732">Signal</keyword>
<keyword evidence="5" id="KW-1185">Reference proteome</keyword>
<feature type="domain" description="DUF3131" evidence="3">
    <location>
        <begin position="48"/>
        <end position="144"/>
    </location>
</feature>
<evidence type="ECO:0000256" key="1">
    <source>
        <dbReference type="SAM" id="SignalP"/>
    </source>
</evidence>
<evidence type="ECO:0000313" key="5">
    <source>
        <dbReference type="Proteomes" id="UP000548476"/>
    </source>
</evidence>
<evidence type="ECO:0008006" key="6">
    <source>
        <dbReference type="Google" id="ProtNLM"/>
    </source>
</evidence>
<feature type="signal peptide" evidence="1">
    <location>
        <begin position="1"/>
        <end position="27"/>
    </location>
</feature>
<name>A0A841FR99_9ACTN</name>
<feature type="chain" id="PRO_5032516006" description="Glycoamylase-like domain-containing protein" evidence="1">
    <location>
        <begin position="28"/>
        <end position="526"/>
    </location>
</feature>
<protein>
    <recommendedName>
        <fullName evidence="6">Glycoamylase-like domain-containing protein</fullName>
    </recommendedName>
</protein>
<evidence type="ECO:0000259" key="2">
    <source>
        <dbReference type="Pfam" id="PF10091"/>
    </source>
</evidence>
<dbReference type="Pfam" id="PF11329">
    <property type="entry name" value="DUF3131"/>
    <property type="match status" value="1"/>
</dbReference>
<reference evidence="4 5" key="1">
    <citation type="submission" date="2020-08" db="EMBL/GenBank/DDBJ databases">
        <title>Genomic Encyclopedia of Type Strains, Phase IV (KMG-IV): sequencing the most valuable type-strain genomes for metagenomic binning, comparative biology and taxonomic classification.</title>
        <authorList>
            <person name="Goeker M."/>
        </authorList>
    </citation>
    <scope>NUCLEOTIDE SEQUENCE [LARGE SCALE GENOMIC DNA]</scope>
    <source>
        <strain evidence="4 5">YIM 65646</strain>
    </source>
</reference>
<feature type="domain" description="Glycoamylase-like" evidence="2">
    <location>
        <begin position="306"/>
        <end position="496"/>
    </location>
</feature>
<dbReference type="Proteomes" id="UP000548476">
    <property type="component" value="Unassembled WGS sequence"/>
</dbReference>
<sequence>MKRRSVLAIGGAAAAAAAALTATPASAASATSTDRPLSTGDRRLLTGYARDTWRSMEAMVHPATGLAADNIDGALAEATRSAYTSPTNIGALMWSAIVARELGVIDRRTARARISKVLDTLARLDRHECSGMFFNWYDPATGAVLHTWPDNGNPVYPFLSSVDNAWLAAALLVVGNDEASLRPRGERLLSGMDFGFYYDEAARGPDLGAGLMRGGFWPERPPDQPAAVEGNYRGCGPNVFYTGHHYGTLNSESRMASYMGIALGQVPAEHYFAMWRTFTPTCDYSWQEAKPEGAFATHLGIEVFEGHYTYRGLKVVPTWGGSMFEALMPGLFVPESRWGETSWGRNHQVFVRGQIAHGLDDAKYGHWGFSPASDPFGGYREYGVDAMGLDGAGYTSDRERTTVDPGFAGCPDREPKPDPVSYGDGVVTPHAVFLALGHARSDALTQLARLRRDFDVYGPGGFYDAVAVRSGTVAKRYLALDQGMILGALGNVLAGEVLRERFSVGRARRRLKPLLGLETFGVPAVQ</sequence>
<gene>
    <name evidence="4" type="ORF">HNR73_002936</name>
</gene>
<accession>A0A841FR99</accession>
<organism evidence="4 5">
    <name type="scientific">Phytomonospora endophytica</name>
    <dbReference type="NCBI Taxonomy" id="714109"/>
    <lineage>
        <taxon>Bacteria</taxon>
        <taxon>Bacillati</taxon>
        <taxon>Actinomycetota</taxon>
        <taxon>Actinomycetes</taxon>
        <taxon>Micromonosporales</taxon>
        <taxon>Micromonosporaceae</taxon>
        <taxon>Phytomonospora</taxon>
    </lineage>
</organism>